<gene>
    <name evidence="2" type="ORF">PMIN01_04088</name>
</gene>
<protein>
    <submittedName>
        <fullName evidence="2">Uncharacterized protein</fullName>
    </submittedName>
</protein>
<proteinExistence type="predicted"/>
<feature type="region of interest" description="Disordered" evidence="1">
    <location>
        <begin position="74"/>
        <end position="131"/>
    </location>
</feature>
<name>A0A9P6KU01_9PLEO</name>
<dbReference type="AlphaFoldDB" id="A0A9P6KU01"/>
<feature type="compositionally biased region" description="Basic and acidic residues" evidence="1">
    <location>
        <begin position="97"/>
        <end position="122"/>
    </location>
</feature>
<dbReference type="EMBL" id="WJXW01000003">
    <property type="protein sequence ID" value="KAF9738805.1"/>
    <property type="molecule type" value="Genomic_DNA"/>
</dbReference>
<comment type="caution">
    <text evidence="2">The sequence shown here is derived from an EMBL/GenBank/DDBJ whole genome shotgun (WGS) entry which is preliminary data.</text>
</comment>
<evidence type="ECO:0000256" key="1">
    <source>
        <dbReference type="SAM" id="MobiDB-lite"/>
    </source>
</evidence>
<dbReference type="Proteomes" id="UP000756921">
    <property type="component" value="Unassembled WGS sequence"/>
</dbReference>
<accession>A0A9P6KU01</accession>
<feature type="compositionally biased region" description="Basic and acidic residues" evidence="1">
    <location>
        <begin position="1"/>
        <end position="18"/>
    </location>
</feature>
<feature type="region of interest" description="Disordered" evidence="1">
    <location>
        <begin position="1"/>
        <end position="26"/>
    </location>
</feature>
<organism evidence="2 3">
    <name type="scientific">Paraphaeosphaeria minitans</name>
    <dbReference type="NCBI Taxonomy" id="565426"/>
    <lineage>
        <taxon>Eukaryota</taxon>
        <taxon>Fungi</taxon>
        <taxon>Dikarya</taxon>
        <taxon>Ascomycota</taxon>
        <taxon>Pezizomycotina</taxon>
        <taxon>Dothideomycetes</taxon>
        <taxon>Pleosporomycetidae</taxon>
        <taxon>Pleosporales</taxon>
        <taxon>Massarineae</taxon>
        <taxon>Didymosphaeriaceae</taxon>
        <taxon>Paraphaeosphaeria</taxon>
    </lineage>
</organism>
<reference evidence="2" key="1">
    <citation type="journal article" date="2020" name="Mol. Plant Microbe Interact.">
        <title>Genome Sequence of the Biocontrol Agent Coniothyrium minitans strain Conio (IMI 134523).</title>
        <authorList>
            <person name="Patel D."/>
            <person name="Shittu T.A."/>
            <person name="Baroncelli R."/>
            <person name="Muthumeenakshi S."/>
            <person name="Osborne T.H."/>
            <person name="Janganan T.K."/>
            <person name="Sreenivasaprasad S."/>
        </authorList>
    </citation>
    <scope>NUCLEOTIDE SEQUENCE</scope>
    <source>
        <strain evidence="2">Conio</strain>
    </source>
</reference>
<keyword evidence="3" id="KW-1185">Reference proteome</keyword>
<feature type="compositionally biased region" description="Polar residues" evidence="1">
    <location>
        <begin position="78"/>
        <end position="95"/>
    </location>
</feature>
<evidence type="ECO:0000313" key="3">
    <source>
        <dbReference type="Proteomes" id="UP000756921"/>
    </source>
</evidence>
<sequence>MDVVEKRKPADVHDDSRPKNPCTSADPTLIQRNIYRRRTKDIGLIGYGFGGSASGASRAAIGSKRTFSVRPSYYLPQSRCTNPAPTSTKPTTQPHPDNARQADMSKQDRTCSERNPVAREAGDTGVTGDTGSMSMLQLPSSERQHSIEPRHQHQPWFGSVYWRRWKCLGSASLTATPDALSRIRIRDAAQSQTTGQKTRETLIPAFGC</sequence>
<evidence type="ECO:0000313" key="2">
    <source>
        <dbReference type="EMBL" id="KAF9738805.1"/>
    </source>
</evidence>